<dbReference type="CDD" id="cd00093">
    <property type="entry name" value="HTH_XRE"/>
    <property type="match status" value="1"/>
</dbReference>
<reference evidence="4 5" key="1">
    <citation type="submission" date="2017-08" db="EMBL/GenBank/DDBJ databases">
        <title>The complete genome sequence of Maribacter sp. B1, isolated from deep-sea sediment.</title>
        <authorList>
            <person name="Wu Y.-H."/>
            <person name="Cheng H."/>
            <person name="Xu X.-W."/>
        </authorList>
    </citation>
    <scope>NUCLEOTIDE SEQUENCE [LARGE SCALE GENOMIC DNA]</scope>
    <source>
        <strain evidence="4 5">B1</strain>
    </source>
</reference>
<evidence type="ECO:0000313" key="4">
    <source>
        <dbReference type="EMBL" id="ASV32037.1"/>
    </source>
</evidence>
<dbReference type="OrthoDB" id="3831186at2"/>
<evidence type="ECO:0000256" key="1">
    <source>
        <dbReference type="ARBA" id="ARBA00023015"/>
    </source>
</evidence>
<evidence type="ECO:0000313" key="5">
    <source>
        <dbReference type="Proteomes" id="UP000215244"/>
    </source>
</evidence>
<dbReference type="Proteomes" id="UP000215244">
    <property type="component" value="Chromosome"/>
</dbReference>
<dbReference type="AlphaFoldDB" id="A0A223V9T0"/>
<gene>
    <name evidence="4" type="ORF">CJ263_18450</name>
</gene>
<dbReference type="InterPro" id="IPR001387">
    <property type="entry name" value="Cro/C1-type_HTH"/>
</dbReference>
<dbReference type="GO" id="GO:0003677">
    <property type="term" value="F:DNA binding"/>
    <property type="evidence" value="ECO:0007669"/>
    <property type="project" value="UniProtKB-KW"/>
</dbReference>
<dbReference type="PANTHER" id="PTHR40661:SF3">
    <property type="entry name" value="FELS-1 PROPHAGE TRANSCRIPTIONAL REGULATOR"/>
    <property type="match status" value="1"/>
</dbReference>
<keyword evidence="1" id="KW-0805">Transcription regulation</keyword>
<dbReference type="InterPro" id="IPR036286">
    <property type="entry name" value="LexA/Signal_pep-like_sf"/>
</dbReference>
<dbReference type="CDD" id="cd06529">
    <property type="entry name" value="S24_LexA-like"/>
    <property type="match status" value="1"/>
</dbReference>
<sequence>MENELTLKRFIDIRRELGYTQAEFAELLGIKNTTADIERGRTKLSGKVVSELLKQFKINPLWLFGESDNQYLETSQVSVIPKVVTVDSADRDNMVLVNAKAAAGYPQNISDTSWYQQLPAFDLPIPEFRNATYRGFQVEGDSMLPNLRPGEWVLARAIEHIDHVSANKMYVVVLQDSVMVKKIEKRPNSNNITLVSLNETYPPYEIKPFLIQEIWEVSSKITFNVDATTDSGLLRQLQESMQELKSQLQHVKKV</sequence>
<organism evidence="4 5">
    <name type="scientific">Maribacter cobaltidurans</name>
    <dbReference type="NCBI Taxonomy" id="1178778"/>
    <lineage>
        <taxon>Bacteria</taxon>
        <taxon>Pseudomonadati</taxon>
        <taxon>Bacteroidota</taxon>
        <taxon>Flavobacteriia</taxon>
        <taxon>Flavobacteriales</taxon>
        <taxon>Flavobacteriaceae</taxon>
        <taxon>Maribacter</taxon>
    </lineage>
</organism>
<accession>A0A223V9T0</accession>
<dbReference type="KEGG" id="marb:CJ263_18450"/>
<dbReference type="Gene3D" id="1.10.260.40">
    <property type="entry name" value="lambda repressor-like DNA-binding domains"/>
    <property type="match status" value="1"/>
</dbReference>
<dbReference type="SUPFAM" id="SSF47413">
    <property type="entry name" value="lambda repressor-like DNA-binding domains"/>
    <property type="match status" value="1"/>
</dbReference>
<keyword evidence="5" id="KW-1185">Reference proteome</keyword>
<evidence type="ECO:0000256" key="3">
    <source>
        <dbReference type="ARBA" id="ARBA00023163"/>
    </source>
</evidence>
<evidence type="ECO:0000256" key="2">
    <source>
        <dbReference type="ARBA" id="ARBA00023125"/>
    </source>
</evidence>
<proteinExistence type="predicted"/>
<dbReference type="Pfam" id="PF00717">
    <property type="entry name" value="Peptidase_S24"/>
    <property type="match status" value="1"/>
</dbReference>
<protein>
    <submittedName>
        <fullName evidence="4">DNA-binding protein</fullName>
    </submittedName>
</protein>
<dbReference type="InterPro" id="IPR010982">
    <property type="entry name" value="Lambda_DNA-bd_dom_sf"/>
</dbReference>
<dbReference type="RefSeq" id="WP_094998622.1">
    <property type="nucleotide sequence ID" value="NZ_BMJL01000005.1"/>
</dbReference>
<dbReference type="PANTHER" id="PTHR40661">
    <property type="match status" value="1"/>
</dbReference>
<dbReference type="Gene3D" id="2.10.109.10">
    <property type="entry name" value="Umud Fragment, subunit A"/>
    <property type="match status" value="1"/>
</dbReference>
<keyword evidence="3" id="KW-0804">Transcription</keyword>
<dbReference type="InterPro" id="IPR015927">
    <property type="entry name" value="Peptidase_S24_S26A/B/C"/>
</dbReference>
<dbReference type="SUPFAM" id="SSF51306">
    <property type="entry name" value="LexA/Signal peptidase"/>
    <property type="match status" value="1"/>
</dbReference>
<dbReference type="EMBL" id="CP022957">
    <property type="protein sequence ID" value="ASV32037.1"/>
    <property type="molecule type" value="Genomic_DNA"/>
</dbReference>
<dbReference type="InterPro" id="IPR039418">
    <property type="entry name" value="LexA-like"/>
</dbReference>
<name>A0A223V9T0_9FLAO</name>
<dbReference type="PROSITE" id="PS50943">
    <property type="entry name" value="HTH_CROC1"/>
    <property type="match status" value="1"/>
</dbReference>
<keyword evidence="2 4" id="KW-0238">DNA-binding</keyword>
<dbReference type="Pfam" id="PF01381">
    <property type="entry name" value="HTH_3"/>
    <property type="match status" value="1"/>
</dbReference>
<dbReference type="SMART" id="SM00530">
    <property type="entry name" value="HTH_XRE"/>
    <property type="match status" value="1"/>
</dbReference>